<reference evidence="2 4" key="2">
    <citation type="journal article" date="2014" name="BMC Genomics">
        <title>An improved genome release (version Mt4.0) for the model legume Medicago truncatula.</title>
        <authorList>
            <person name="Tang H."/>
            <person name="Krishnakumar V."/>
            <person name="Bidwell S."/>
            <person name="Rosen B."/>
            <person name="Chan A."/>
            <person name="Zhou S."/>
            <person name="Gentzbittel L."/>
            <person name="Childs K.L."/>
            <person name="Yandell M."/>
            <person name="Gundlach H."/>
            <person name="Mayer K.F."/>
            <person name="Schwartz D.C."/>
            <person name="Town C.D."/>
        </authorList>
    </citation>
    <scope>GENOME REANNOTATION</scope>
    <source>
        <strain evidence="2">A17</strain>
        <strain evidence="3 4">cv. Jemalong A17</strain>
    </source>
</reference>
<proteinExistence type="predicted"/>
<dbReference type="Proteomes" id="UP000002051">
    <property type="component" value="Chromosome 8"/>
</dbReference>
<feature type="transmembrane region" description="Helical" evidence="1">
    <location>
        <begin position="34"/>
        <end position="51"/>
    </location>
</feature>
<keyword evidence="1 2" id="KW-0812">Transmembrane</keyword>
<protein>
    <submittedName>
        <fullName evidence="2">Transmembrane protein, putative</fullName>
    </submittedName>
</protein>
<evidence type="ECO:0000313" key="3">
    <source>
        <dbReference type="EnsemblPlants" id="KEH19443"/>
    </source>
</evidence>
<evidence type="ECO:0000313" key="4">
    <source>
        <dbReference type="Proteomes" id="UP000002051"/>
    </source>
</evidence>
<accession>A0A072TRJ3</accession>
<dbReference type="AlphaFoldDB" id="A0A072TRJ3"/>
<evidence type="ECO:0000313" key="2">
    <source>
        <dbReference type="EMBL" id="KEH19443.1"/>
    </source>
</evidence>
<dbReference type="HOGENOM" id="CLU_2726051_0_0_1"/>
<keyword evidence="4" id="KW-1185">Reference proteome</keyword>
<sequence>MEPGPDKLNWSVNGDLTSNLAYALLKGTGLNHPWFLHIIWIIWINQIIFKVQLSYTLAMEAVTSSMTDRNFH</sequence>
<name>A0A072TRJ3_MEDTR</name>
<keyword evidence="1" id="KW-0472">Membrane</keyword>
<organism evidence="2 4">
    <name type="scientific">Medicago truncatula</name>
    <name type="common">Barrel medic</name>
    <name type="synonym">Medicago tribuloides</name>
    <dbReference type="NCBI Taxonomy" id="3880"/>
    <lineage>
        <taxon>Eukaryota</taxon>
        <taxon>Viridiplantae</taxon>
        <taxon>Streptophyta</taxon>
        <taxon>Embryophyta</taxon>
        <taxon>Tracheophyta</taxon>
        <taxon>Spermatophyta</taxon>
        <taxon>Magnoliopsida</taxon>
        <taxon>eudicotyledons</taxon>
        <taxon>Gunneridae</taxon>
        <taxon>Pentapetalae</taxon>
        <taxon>rosids</taxon>
        <taxon>fabids</taxon>
        <taxon>Fabales</taxon>
        <taxon>Fabaceae</taxon>
        <taxon>Papilionoideae</taxon>
        <taxon>50 kb inversion clade</taxon>
        <taxon>NPAAA clade</taxon>
        <taxon>Hologalegina</taxon>
        <taxon>IRL clade</taxon>
        <taxon>Trifolieae</taxon>
        <taxon>Medicago</taxon>
    </lineage>
</organism>
<dbReference type="EnsemblPlants" id="KEH19443">
    <property type="protein sequence ID" value="KEH19443"/>
    <property type="gene ID" value="MTR_8g059265"/>
</dbReference>
<dbReference type="EMBL" id="CM001224">
    <property type="protein sequence ID" value="KEH19443.1"/>
    <property type="molecule type" value="Genomic_DNA"/>
</dbReference>
<evidence type="ECO:0000256" key="1">
    <source>
        <dbReference type="SAM" id="Phobius"/>
    </source>
</evidence>
<gene>
    <name evidence="2" type="ordered locus">MTR_8g059265</name>
</gene>
<reference evidence="3" key="3">
    <citation type="submission" date="2015-04" db="UniProtKB">
        <authorList>
            <consortium name="EnsemblPlants"/>
        </authorList>
    </citation>
    <scope>IDENTIFICATION</scope>
    <source>
        <strain evidence="3">cv. Jemalong A17</strain>
    </source>
</reference>
<reference evidence="2 4" key="1">
    <citation type="journal article" date="2011" name="Nature">
        <title>The Medicago genome provides insight into the evolution of rhizobial symbioses.</title>
        <authorList>
            <person name="Young N.D."/>
            <person name="Debelle F."/>
            <person name="Oldroyd G.E."/>
            <person name="Geurts R."/>
            <person name="Cannon S.B."/>
            <person name="Udvardi M.K."/>
            <person name="Benedito V.A."/>
            <person name="Mayer K.F."/>
            <person name="Gouzy J."/>
            <person name="Schoof H."/>
            <person name="Van de Peer Y."/>
            <person name="Proost S."/>
            <person name="Cook D.R."/>
            <person name="Meyers B.C."/>
            <person name="Spannagl M."/>
            <person name="Cheung F."/>
            <person name="De Mita S."/>
            <person name="Krishnakumar V."/>
            <person name="Gundlach H."/>
            <person name="Zhou S."/>
            <person name="Mudge J."/>
            <person name="Bharti A.K."/>
            <person name="Murray J.D."/>
            <person name="Naoumkina M.A."/>
            <person name="Rosen B."/>
            <person name="Silverstein K.A."/>
            <person name="Tang H."/>
            <person name="Rombauts S."/>
            <person name="Zhao P.X."/>
            <person name="Zhou P."/>
            <person name="Barbe V."/>
            <person name="Bardou P."/>
            <person name="Bechner M."/>
            <person name="Bellec A."/>
            <person name="Berger A."/>
            <person name="Berges H."/>
            <person name="Bidwell S."/>
            <person name="Bisseling T."/>
            <person name="Choisne N."/>
            <person name="Couloux A."/>
            <person name="Denny R."/>
            <person name="Deshpande S."/>
            <person name="Dai X."/>
            <person name="Doyle J.J."/>
            <person name="Dudez A.M."/>
            <person name="Farmer A.D."/>
            <person name="Fouteau S."/>
            <person name="Franken C."/>
            <person name="Gibelin C."/>
            <person name="Gish J."/>
            <person name="Goldstein S."/>
            <person name="Gonzalez A.J."/>
            <person name="Green P.J."/>
            <person name="Hallab A."/>
            <person name="Hartog M."/>
            <person name="Hua A."/>
            <person name="Humphray S.J."/>
            <person name="Jeong D.H."/>
            <person name="Jing Y."/>
            <person name="Jocker A."/>
            <person name="Kenton S.M."/>
            <person name="Kim D.J."/>
            <person name="Klee K."/>
            <person name="Lai H."/>
            <person name="Lang C."/>
            <person name="Lin S."/>
            <person name="Macmil S.L."/>
            <person name="Magdelenat G."/>
            <person name="Matthews L."/>
            <person name="McCorrison J."/>
            <person name="Monaghan E.L."/>
            <person name="Mun J.H."/>
            <person name="Najar F.Z."/>
            <person name="Nicholson C."/>
            <person name="Noirot C."/>
            <person name="O'Bleness M."/>
            <person name="Paule C.R."/>
            <person name="Poulain J."/>
            <person name="Prion F."/>
            <person name="Qin B."/>
            <person name="Qu C."/>
            <person name="Retzel E.F."/>
            <person name="Riddle C."/>
            <person name="Sallet E."/>
            <person name="Samain S."/>
            <person name="Samson N."/>
            <person name="Sanders I."/>
            <person name="Saurat O."/>
            <person name="Scarpelli C."/>
            <person name="Schiex T."/>
            <person name="Segurens B."/>
            <person name="Severin A.J."/>
            <person name="Sherrier D.J."/>
            <person name="Shi R."/>
            <person name="Sims S."/>
            <person name="Singer S.R."/>
            <person name="Sinharoy S."/>
            <person name="Sterck L."/>
            <person name="Viollet A."/>
            <person name="Wang B.B."/>
            <person name="Wang K."/>
            <person name="Wang M."/>
            <person name="Wang X."/>
            <person name="Warfsmann J."/>
            <person name="Weissenbach J."/>
            <person name="White D.D."/>
            <person name="White J.D."/>
            <person name="Wiley G.B."/>
            <person name="Wincker P."/>
            <person name="Xing Y."/>
            <person name="Yang L."/>
            <person name="Yao Z."/>
            <person name="Ying F."/>
            <person name="Zhai J."/>
            <person name="Zhou L."/>
            <person name="Zuber A."/>
            <person name="Denarie J."/>
            <person name="Dixon R.A."/>
            <person name="May G.D."/>
            <person name="Schwartz D.C."/>
            <person name="Rogers J."/>
            <person name="Quetier F."/>
            <person name="Town C.D."/>
            <person name="Roe B.A."/>
        </authorList>
    </citation>
    <scope>NUCLEOTIDE SEQUENCE [LARGE SCALE GENOMIC DNA]</scope>
    <source>
        <strain evidence="2">A17</strain>
        <strain evidence="3 4">cv. Jemalong A17</strain>
    </source>
</reference>
<keyword evidence="1" id="KW-1133">Transmembrane helix</keyword>